<evidence type="ECO:0000256" key="1">
    <source>
        <dbReference type="ARBA" id="ARBA00008069"/>
    </source>
</evidence>
<dbReference type="PANTHER" id="PTHR11895">
    <property type="entry name" value="TRANSAMIDASE"/>
    <property type="match status" value="1"/>
</dbReference>
<reference evidence="13" key="1">
    <citation type="submission" date="2016-04" db="EMBL/GenBank/DDBJ databases">
        <authorList>
            <person name="Jeon C.O."/>
            <person name="Cho G.Y."/>
            <person name="Jeong H.I."/>
            <person name="Kim K.H."/>
        </authorList>
    </citation>
    <scope>NUCLEOTIDE SEQUENCE [LARGE SCALE GENOMIC DNA]</scope>
    <source>
        <strain evidence="13">LMG 1590</strain>
    </source>
</reference>
<keyword evidence="7 10" id="KW-0067">ATP-binding</keyword>
<dbReference type="NCBIfam" id="TIGR00132">
    <property type="entry name" value="gatA"/>
    <property type="match status" value="1"/>
</dbReference>
<dbReference type="GO" id="GO:0006412">
    <property type="term" value="P:translation"/>
    <property type="evidence" value="ECO:0007669"/>
    <property type="project" value="UniProtKB-UniRule"/>
</dbReference>
<dbReference type="GO" id="GO:0050567">
    <property type="term" value="F:glutaminyl-tRNA synthase (glutamine-hydrolyzing) activity"/>
    <property type="evidence" value="ECO:0007669"/>
    <property type="project" value="UniProtKB-UniRule"/>
</dbReference>
<dbReference type="GO" id="GO:0016740">
    <property type="term" value="F:transferase activity"/>
    <property type="evidence" value="ECO:0007669"/>
    <property type="project" value="UniProtKB-KW"/>
</dbReference>
<dbReference type="Proteomes" id="UP000175973">
    <property type="component" value="Chromosome"/>
</dbReference>
<dbReference type="InterPro" id="IPR004412">
    <property type="entry name" value="GatA"/>
</dbReference>
<keyword evidence="12" id="KW-0808">Transferase</keyword>
<dbReference type="PROSITE" id="PS00571">
    <property type="entry name" value="AMIDASES"/>
    <property type="match status" value="1"/>
</dbReference>
<dbReference type="PANTHER" id="PTHR11895:SF151">
    <property type="entry name" value="GLUTAMYL-TRNA(GLN) AMIDOTRANSFERASE SUBUNIT A"/>
    <property type="match status" value="1"/>
</dbReference>
<accession>A0A1D8QZ19</accession>
<dbReference type="InterPro" id="IPR023631">
    <property type="entry name" value="Amidase_dom"/>
</dbReference>
<dbReference type="GO" id="GO:0005524">
    <property type="term" value="F:ATP binding"/>
    <property type="evidence" value="ECO:0007669"/>
    <property type="project" value="UniProtKB-KW"/>
</dbReference>
<keyword evidence="8 10" id="KW-0648">Protein biosynthesis</keyword>
<dbReference type="Pfam" id="PF01425">
    <property type="entry name" value="Amidase"/>
    <property type="match status" value="1"/>
</dbReference>
<keyword evidence="13" id="KW-1185">Reference proteome</keyword>
<organism evidence="12 13">
    <name type="scientific">Acetobacter ascendens</name>
    <dbReference type="NCBI Taxonomy" id="481146"/>
    <lineage>
        <taxon>Bacteria</taxon>
        <taxon>Pseudomonadati</taxon>
        <taxon>Pseudomonadota</taxon>
        <taxon>Alphaproteobacteria</taxon>
        <taxon>Acetobacterales</taxon>
        <taxon>Acetobacteraceae</taxon>
        <taxon>Acetobacter</taxon>
    </lineage>
</organism>
<feature type="active site" description="Charge relay system" evidence="10">
    <location>
        <position position="159"/>
    </location>
</feature>
<protein>
    <recommendedName>
        <fullName evidence="4 10">Glutamyl-tRNA(Gln) amidotransferase subunit A</fullName>
        <shortName evidence="10">Glu-ADT subunit A</shortName>
        <ecNumber evidence="3 10">6.3.5.7</ecNumber>
    </recommendedName>
</protein>
<evidence type="ECO:0000313" key="12">
    <source>
        <dbReference type="EMBL" id="AOW47564.1"/>
    </source>
</evidence>
<comment type="subunit">
    <text evidence="2 10">Heterotrimer of A, B and C subunits.</text>
</comment>
<dbReference type="AlphaFoldDB" id="A0A1D8QZ19"/>
<feature type="active site" description="Acyl-ester intermediate" evidence="10">
    <location>
        <position position="183"/>
    </location>
</feature>
<comment type="similarity">
    <text evidence="1 10">Belongs to the amidase family. GatA subfamily.</text>
</comment>
<evidence type="ECO:0000313" key="13">
    <source>
        <dbReference type="Proteomes" id="UP000175973"/>
    </source>
</evidence>
<comment type="catalytic activity">
    <reaction evidence="9 10">
        <text>L-glutamyl-tRNA(Gln) + L-glutamine + ATP + H2O = L-glutaminyl-tRNA(Gln) + L-glutamate + ADP + phosphate + H(+)</text>
        <dbReference type="Rhea" id="RHEA:17521"/>
        <dbReference type="Rhea" id="RHEA-COMP:9681"/>
        <dbReference type="Rhea" id="RHEA-COMP:9684"/>
        <dbReference type="ChEBI" id="CHEBI:15377"/>
        <dbReference type="ChEBI" id="CHEBI:15378"/>
        <dbReference type="ChEBI" id="CHEBI:29985"/>
        <dbReference type="ChEBI" id="CHEBI:30616"/>
        <dbReference type="ChEBI" id="CHEBI:43474"/>
        <dbReference type="ChEBI" id="CHEBI:58359"/>
        <dbReference type="ChEBI" id="CHEBI:78520"/>
        <dbReference type="ChEBI" id="CHEBI:78521"/>
        <dbReference type="ChEBI" id="CHEBI:456216"/>
        <dbReference type="EC" id="6.3.5.7"/>
    </reaction>
</comment>
<dbReference type="HAMAP" id="MF_00120">
    <property type="entry name" value="GatA"/>
    <property type="match status" value="1"/>
</dbReference>
<evidence type="ECO:0000259" key="11">
    <source>
        <dbReference type="Pfam" id="PF01425"/>
    </source>
</evidence>
<dbReference type="InterPro" id="IPR000120">
    <property type="entry name" value="Amidase"/>
</dbReference>
<evidence type="ECO:0000256" key="8">
    <source>
        <dbReference type="ARBA" id="ARBA00022917"/>
    </source>
</evidence>
<keyword evidence="5 10" id="KW-0436">Ligase</keyword>
<proteinExistence type="inferred from homology"/>
<feature type="domain" description="Amidase" evidence="11">
    <location>
        <begin position="23"/>
        <end position="471"/>
    </location>
</feature>
<evidence type="ECO:0000256" key="7">
    <source>
        <dbReference type="ARBA" id="ARBA00022840"/>
    </source>
</evidence>
<feature type="active site" description="Charge relay system" evidence="10">
    <location>
        <position position="78"/>
    </location>
</feature>
<dbReference type="GO" id="GO:0030956">
    <property type="term" value="C:glutamyl-tRNA(Gln) amidotransferase complex"/>
    <property type="evidence" value="ECO:0007669"/>
    <property type="project" value="InterPro"/>
</dbReference>
<gene>
    <name evidence="10 12" type="primary">gatA</name>
    <name evidence="12" type="ORF">A4S02_13155</name>
</gene>
<comment type="function">
    <text evidence="10">Allows the formation of correctly charged Gln-tRNA(Gln) through the transamidation of misacylated Glu-tRNA(Gln) in organisms which lack glutaminyl-tRNA synthetase. The reaction takes place in the presence of glutamine and ATP through an activated gamma-phospho-Glu-tRNA(Gln).</text>
</comment>
<evidence type="ECO:0000256" key="9">
    <source>
        <dbReference type="ARBA" id="ARBA00047407"/>
    </source>
</evidence>
<dbReference type="InterPro" id="IPR036928">
    <property type="entry name" value="AS_sf"/>
</dbReference>
<evidence type="ECO:0000256" key="4">
    <source>
        <dbReference type="ARBA" id="ARBA00014428"/>
    </source>
</evidence>
<evidence type="ECO:0000256" key="2">
    <source>
        <dbReference type="ARBA" id="ARBA00011123"/>
    </source>
</evidence>
<name>A0A1D8QZ19_9PROT</name>
<dbReference type="Gene3D" id="3.90.1300.10">
    <property type="entry name" value="Amidase signature (AS) domain"/>
    <property type="match status" value="1"/>
</dbReference>
<evidence type="ECO:0000256" key="10">
    <source>
        <dbReference type="HAMAP-Rule" id="MF_00120"/>
    </source>
</evidence>
<keyword evidence="6 10" id="KW-0547">Nucleotide-binding</keyword>
<evidence type="ECO:0000256" key="6">
    <source>
        <dbReference type="ARBA" id="ARBA00022741"/>
    </source>
</evidence>
<dbReference type="EC" id="6.3.5.7" evidence="3 10"/>
<dbReference type="KEGG" id="aasc:A4S02_13155"/>
<evidence type="ECO:0000256" key="3">
    <source>
        <dbReference type="ARBA" id="ARBA00012739"/>
    </source>
</evidence>
<evidence type="ECO:0000256" key="5">
    <source>
        <dbReference type="ARBA" id="ARBA00022598"/>
    </source>
</evidence>
<dbReference type="RefSeq" id="WP_070324039.1">
    <property type="nucleotide sequence ID" value="NZ_CP015164.1"/>
</dbReference>
<dbReference type="SUPFAM" id="SSF75304">
    <property type="entry name" value="Amidase signature (AS) enzymes"/>
    <property type="match status" value="1"/>
</dbReference>
<dbReference type="InterPro" id="IPR020556">
    <property type="entry name" value="Amidase_CS"/>
</dbReference>
<sequence length="495" mass="51666">MLTGLTLTQAREGLAARKFSARELAKAQLDAIARLNPVLNAYITVLPEETVLAAADAADARYAAGTAGLMDGLPIGVKDLFCTKGVRTTAASKMLENFVPPYESTVTANLLKAGAVFLGKTNLDEFAMGSANITSAFGPVASPWKRKDDPSATLVPGGSSGGSSAAVAAGLGLAATGTDTGGSIRQPAAYCGIVGLKPTYGRCSRWGTIAFASSLDQAGPMTRSVADAGLMLEAMAGFDEKDSTCSNRPVPAFSKAVGKSVKGLRVGIPTEYRSPNLPVEVVAMWEQGIAWLKEAGCEIVDVSLPHTKYGLTTYYIIAPAECSSNLARYDGIRFGIRKDAPTLDGVYEATRAAGFGAEVRNRILMGTYVLSAGYYDAYYLKAQKVRTLIKRDFEQAFENVDVLLTPTAPSAAFAQGENMDDPVQMYLNDIFTVPASMAGVPALSVPVGLNGNGLPLGLQVIGKHFDEETVLSIGGALEAAAGFTHLPSVHAGAGA</sequence>
<dbReference type="EMBL" id="CP015164">
    <property type="protein sequence ID" value="AOW47564.1"/>
    <property type="molecule type" value="Genomic_DNA"/>
</dbReference>